<sequence length="105" mass="11807">MSLIINYSFLSLTCAFQIDSSVIQAHPLRFLSLLPQSILRYFCLSNVFLSMCALLPITCNLSSGHGHNKSISVIQAISMCVCVLILFYKHNSMYNILAPVKFFLQ</sequence>
<keyword evidence="1" id="KW-1133">Transmembrane helix</keyword>
<evidence type="ECO:0000313" key="2">
    <source>
        <dbReference type="EMBL" id="PHZ11014.1"/>
    </source>
</evidence>
<evidence type="ECO:0000313" key="3">
    <source>
        <dbReference type="Proteomes" id="UP000242254"/>
    </source>
</evidence>
<feature type="transmembrane region" description="Helical" evidence="1">
    <location>
        <begin position="70"/>
        <end position="88"/>
    </location>
</feature>
<keyword evidence="1" id="KW-0472">Membrane</keyword>
<dbReference type="GeneID" id="35444487"/>
<dbReference type="Proteomes" id="UP000242254">
    <property type="component" value="Unassembled WGS sequence"/>
</dbReference>
<evidence type="ECO:0000256" key="1">
    <source>
        <dbReference type="SAM" id="Phobius"/>
    </source>
</evidence>
<reference evidence="2 3" key="1">
    <citation type="journal article" date="2016" name="Proc. Natl. Acad. Sci. U.S.A.">
        <title>Lipid metabolic changes in an early divergent fungus govern the establishment of a mutualistic symbiosis with endobacteria.</title>
        <authorList>
            <person name="Lastovetsky O.A."/>
            <person name="Gaspar M.L."/>
            <person name="Mondo S.J."/>
            <person name="LaButti K.M."/>
            <person name="Sandor L."/>
            <person name="Grigoriev I.V."/>
            <person name="Henry S.A."/>
            <person name="Pawlowska T.E."/>
        </authorList>
    </citation>
    <scope>NUCLEOTIDE SEQUENCE [LARGE SCALE GENOMIC DNA]</scope>
    <source>
        <strain evidence="2 3">ATCC 52813</strain>
    </source>
</reference>
<dbReference type="EMBL" id="KZ303853">
    <property type="protein sequence ID" value="PHZ11014.1"/>
    <property type="molecule type" value="Genomic_DNA"/>
</dbReference>
<gene>
    <name evidence="2" type="ORF">RHIMIDRAFT_28771</name>
</gene>
<feature type="transmembrane region" description="Helical" evidence="1">
    <location>
        <begin position="38"/>
        <end position="58"/>
    </location>
</feature>
<protein>
    <submittedName>
        <fullName evidence="2">Uncharacterized protein</fullName>
    </submittedName>
</protein>
<proteinExistence type="predicted"/>
<keyword evidence="1" id="KW-0812">Transmembrane</keyword>
<name>A0A2G4SQG5_RHIZD</name>
<dbReference type="RefSeq" id="XP_023464722.1">
    <property type="nucleotide sequence ID" value="XM_023613498.1"/>
</dbReference>
<keyword evidence="3" id="KW-1185">Reference proteome</keyword>
<accession>A0A2G4SQG5</accession>
<organism evidence="2 3">
    <name type="scientific">Rhizopus microsporus ATCC 52813</name>
    <dbReference type="NCBI Taxonomy" id="1340429"/>
    <lineage>
        <taxon>Eukaryota</taxon>
        <taxon>Fungi</taxon>
        <taxon>Fungi incertae sedis</taxon>
        <taxon>Mucoromycota</taxon>
        <taxon>Mucoromycotina</taxon>
        <taxon>Mucoromycetes</taxon>
        <taxon>Mucorales</taxon>
        <taxon>Mucorineae</taxon>
        <taxon>Rhizopodaceae</taxon>
        <taxon>Rhizopus</taxon>
    </lineage>
</organism>
<dbReference type="AlphaFoldDB" id="A0A2G4SQG5"/>